<organism evidence="10 11">
    <name type="scientific">Cryptolaemus montrouzieri</name>
    <dbReference type="NCBI Taxonomy" id="559131"/>
    <lineage>
        <taxon>Eukaryota</taxon>
        <taxon>Metazoa</taxon>
        <taxon>Ecdysozoa</taxon>
        <taxon>Arthropoda</taxon>
        <taxon>Hexapoda</taxon>
        <taxon>Insecta</taxon>
        <taxon>Pterygota</taxon>
        <taxon>Neoptera</taxon>
        <taxon>Endopterygota</taxon>
        <taxon>Coleoptera</taxon>
        <taxon>Polyphaga</taxon>
        <taxon>Cucujiformia</taxon>
        <taxon>Coccinelloidea</taxon>
        <taxon>Coccinellidae</taxon>
        <taxon>Scymninae</taxon>
        <taxon>Scymnini</taxon>
        <taxon>Cryptolaemus</taxon>
    </lineage>
</organism>
<evidence type="ECO:0000256" key="6">
    <source>
        <dbReference type="ARBA" id="ARBA00023273"/>
    </source>
</evidence>
<dbReference type="PANTHER" id="PTHR31180:SF2">
    <property type="entry name" value="CILIA- AND FLAGELLA-ASSOCIATED PROTEIN 107"/>
    <property type="match status" value="1"/>
</dbReference>
<evidence type="ECO:0000256" key="9">
    <source>
        <dbReference type="SAM" id="Phobius"/>
    </source>
</evidence>
<keyword evidence="2" id="KW-0963">Cytoplasm</keyword>
<evidence type="ECO:0000256" key="1">
    <source>
        <dbReference type="ARBA" id="ARBA00004611"/>
    </source>
</evidence>
<keyword evidence="9" id="KW-1133">Transmembrane helix</keyword>
<feature type="transmembrane region" description="Helical" evidence="9">
    <location>
        <begin position="153"/>
        <end position="179"/>
    </location>
</feature>
<accession>A0ABD2MPT4</accession>
<reference evidence="10 11" key="1">
    <citation type="journal article" date="2021" name="BMC Biol.">
        <title>Horizontally acquired antibacterial genes associated with adaptive radiation of ladybird beetles.</title>
        <authorList>
            <person name="Li H.S."/>
            <person name="Tang X.F."/>
            <person name="Huang Y.H."/>
            <person name="Xu Z.Y."/>
            <person name="Chen M.L."/>
            <person name="Du X.Y."/>
            <person name="Qiu B.Y."/>
            <person name="Chen P.T."/>
            <person name="Zhang W."/>
            <person name="Slipinski A."/>
            <person name="Escalona H.E."/>
            <person name="Waterhouse R.M."/>
            <person name="Zwick A."/>
            <person name="Pang H."/>
        </authorList>
    </citation>
    <scope>NUCLEOTIDE SEQUENCE [LARGE SCALE GENOMIC DNA]</scope>
    <source>
        <strain evidence="10">SYSU2018</strain>
    </source>
</reference>
<comment type="caution">
    <text evidence="10">The sequence shown here is derived from an EMBL/GenBank/DDBJ whole genome shotgun (WGS) entry which is preliminary data.</text>
</comment>
<dbReference type="EMBL" id="JABFTP020000021">
    <property type="protein sequence ID" value="KAL3268428.1"/>
    <property type="molecule type" value="Genomic_DNA"/>
</dbReference>
<evidence type="ECO:0000256" key="8">
    <source>
        <dbReference type="ARBA" id="ARBA00046435"/>
    </source>
</evidence>
<dbReference type="GO" id="GO:0005930">
    <property type="term" value="C:axoneme"/>
    <property type="evidence" value="ECO:0007669"/>
    <property type="project" value="UniProtKB-ARBA"/>
</dbReference>
<sequence>MQHHFYFDPLHVKRGTEYPRKQDLCYNPSTVVGNWFEERLAYKKNRFKHTTSYLSQFFPKPYSRVSPNVVWSEKFKSDLANPIVHSKDGCWDYPNFFENFASTYDLSFNHYPKWYNNIGHIDRKLRFRMSRFEPMEDYIDSFATEMAAKMENYVSFISIASAHVCWITLIQYAILWGCYHRI</sequence>
<evidence type="ECO:0000256" key="2">
    <source>
        <dbReference type="ARBA" id="ARBA00022490"/>
    </source>
</evidence>
<keyword evidence="3" id="KW-0282">Flagellum</keyword>
<evidence type="ECO:0000256" key="4">
    <source>
        <dbReference type="ARBA" id="ARBA00023069"/>
    </source>
</evidence>
<name>A0ABD2MPT4_9CUCU</name>
<keyword evidence="5" id="KW-0206">Cytoskeleton</keyword>
<keyword evidence="4" id="KW-0969">Cilium</keyword>
<keyword evidence="6" id="KW-0966">Cell projection</keyword>
<evidence type="ECO:0000313" key="10">
    <source>
        <dbReference type="EMBL" id="KAL3268428.1"/>
    </source>
</evidence>
<comment type="subunit">
    <text evidence="8">Microtubule inner protein component of sperm flagellar doublet microtubules.</text>
</comment>
<comment type="subcellular location">
    <subcellularLocation>
        <location evidence="1">Cytoplasm</location>
        <location evidence="1">Cytoskeleton</location>
        <location evidence="1">Flagellum axoneme</location>
    </subcellularLocation>
</comment>
<dbReference type="InterPro" id="IPR037662">
    <property type="entry name" value="CFAP68/107"/>
</dbReference>
<comment type="function">
    <text evidence="7">Microtubule inner protein (MIP) part of the dynein-decorated doublet microtubules (DMTs) in cilia axoneme, which is required for motile cilia beating.</text>
</comment>
<dbReference type="AlphaFoldDB" id="A0ABD2MPT4"/>
<keyword evidence="11" id="KW-1185">Reference proteome</keyword>
<protein>
    <submittedName>
        <fullName evidence="10">Uncharacterized protein</fullName>
    </submittedName>
</protein>
<evidence type="ECO:0000313" key="11">
    <source>
        <dbReference type="Proteomes" id="UP001516400"/>
    </source>
</evidence>
<evidence type="ECO:0000256" key="5">
    <source>
        <dbReference type="ARBA" id="ARBA00023212"/>
    </source>
</evidence>
<evidence type="ECO:0000256" key="7">
    <source>
        <dbReference type="ARBA" id="ARBA00035003"/>
    </source>
</evidence>
<gene>
    <name evidence="10" type="ORF">HHI36_007539</name>
</gene>
<keyword evidence="9" id="KW-0812">Transmembrane</keyword>
<dbReference type="Proteomes" id="UP001516400">
    <property type="component" value="Unassembled WGS sequence"/>
</dbReference>
<proteinExistence type="predicted"/>
<evidence type="ECO:0000256" key="3">
    <source>
        <dbReference type="ARBA" id="ARBA00022846"/>
    </source>
</evidence>
<dbReference type="PANTHER" id="PTHR31180">
    <property type="entry name" value="CILIA- AND FLAGELLA-ASSOCIATED PROTEIN 107-RELATED"/>
    <property type="match status" value="1"/>
</dbReference>
<keyword evidence="9" id="KW-0472">Membrane</keyword>